<accession>A0A2T4XT59</accession>
<keyword evidence="1" id="KW-1133">Transmembrane helix</keyword>
<sequence>MKTWKKVTTWIVSILALLALIVGGTVLYLIQKSKKEERLVNSAYKELIPDNIDSYPELKNYYLNLYRQGLIEKDLPISPDEDPTIPDKVTLIQGNCYSQFLDLNYDELQIGLKNFDKEIDFEGYNLLDGVMSKFNEIPPISNALALYGSDKKISRKELCTLANMYEKGKEYEEKLIEEARKNSIKANL</sequence>
<evidence type="ECO:0000313" key="2">
    <source>
        <dbReference type="EMBL" id="PTM33121.1"/>
    </source>
</evidence>
<keyword evidence="1" id="KW-0812">Transmembrane</keyword>
<feature type="transmembrane region" description="Helical" evidence="1">
    <location>
        <begin position="7"/>
        <end position="30"/>
    </location>
</feature>
<gene>
    <name evidence="2" type="ORF">DA103_24740</name>
</gene>
<name>A0A2T4XT59_ENTCL</name>
<dbReference type="Proteomes" id="UP000241614">
    <property type="component" value="Unassembled WGS sequence"/>
</dbReference>
<reference evidence="2 3" key="1">
    <citation type="submission" date="2018-04" db="EMBL/GenBank/DDBJ databases">
        <title>Genome sequencing reveals highly heavy metal resistance and biotechnology application of the novel Enterobacter cloacae amazonensis isolated from wastewater river in Manaus - Amazonas.</title>
        <authorList>
            <person name="Astolfi M.C.T."/>
            <person name="Carvalho E.B.D.S."/>
            <person name="Lacerda L.B."/>
            <person name="Pinto M.V."/>
            <person name="Nogueira V.B."/>
            <person name="Barros A.M."/>
            <person name="Astolfi-Filho S."/>
        </authorList>
    </citation>
    <scope>NUCLEOTIDE SEQUENCE [LARGE SCALE GENOMIC DNA]</scope>
    <source>
        <strain evidence="3">amazonensis</strain>
    </source>
</reference>
<protein>
    <submittedName>
        <fullName evidence="2">Uncharacterized protein</fullName>
    </submittedName>
</protein>
<dbReference type="EMBL" id="PZPP01000035">
    <property type="protein sequence ID" value="PTM33121.1"/>
    <property type="molecule type" value="Genomic_DNA"/>
</dbReference>
<organism evidence="2 3">
    <name type="scientific">Enterobacter cloacae</name>
    <dbReference type="NCBI Taxonomy" id="550"/>
    <lineage>
        <taxon>Bacteria</taxon>
        <taxon>Pseudomonadati</taxon>
        <taxon>Pseudomonadota</taxon>
        <taxon>Gammaproteobacteria</taxon>
        <taxon>Enterobacterales</taxon>
        <taxon>Enterobacteriaceae</taxon>
        <taxon>Enterobacter</taxon>
        <taxon>Enterobacter cloacae complex</taxon>
    </lineage>
</organism>
<comment type="caution">
    <text evidence="2">The sequence shown here is derived from an EMBL/GenBank/DDBJ whole genome shotgun (WGS) entry which is preliminary data.</text>
</comment>
<dbReference type="RefSeq" id="WP_042783562.1">
    <property type="nucleotide sequence ID" value="NZ_PZPP01000035.1"/>
</dbReference>
<evidence type="ECO:0000256" key="1">
    <source>
        <dbReference type="SAM" id="Phobius"/>
    </source>
</evidence>
<proteinExistence type="predicted"/>
<keyword evidence="1" id="KW-0472">Membrane</keyword>
<dbReference type="AlphaFoldDB" id="A0A2T4XT59"/>
<evidence type="ECO:0000313" key="3">
    <source>
        <dbReference type="Proteomes" id="UP000241614"/>
    </source>
</evidence>